<sequence length="108" mass="12594">MPRLTGPPLLWNIFQHSPYSPNLVPSDFRPLPRLKEYLKGQKFEDDARMLQCCGWESLMKNVTLGNVTMSHRTRARRMPCVSLPLNYDRSAARSTRELVHSLQMYCKL</sequence>
<feature type="non-terminal residue" evidence="1">
    <location>
        <position position="108"/>
    </location>
</feature>
<evidence type="ECO:0000313" key="1">
    <source>
        <dbReference type="EMBL" id="GBP66840.1"/>
    </source>
</evidence>
<protein>
    <recommendedName>
        <fullName evidence="3">Mariner Mos1 transposase</fullName>
    </recommendedName>
</protein>
<keyword evidence="2" id="KW-1185">Reference proteome</keyword>
<dbReference type="EMBL" id="BGZK01000969">
    <property type="protein sequence ID" value="GBP66840.1"/>
    <property type="molecule type" value="Genomic_DNA"/>
</dbReference>
<accession>A0A4C1XUP6</accession>
<dbReference type="GO" id="GO:0003676">
    <property type="term" value="F:nucleic acid binding"/>
    <property type="evidence" value="ECO:0007669"/>
    <property type="project" value="InterPro"/>
</dbReference>
<gene>
    <name evidence="1" type="ORF">EVAR_98792_1</name>
</gene>
<evidence type="ECO:0000313" key="2">
    <source>
        <dbReference type="Proteomes" id="UP000299102"/>
    </source>
</evidence>
<proteinExistence type="predicted"/>
<organism evidence="1 2">
    <name type="scientific">Eumeta variegata</name>
    <name type="common">Bagworm moth</name>
    <name type="synonym">Eumeta japonica</name>
    <dbReference type="NCBI Taxonomy" id="151549"/>
    <lineage>
        <taxon>Eukaryota</taxon>
        <taxon>Metazoa</taxon>
        <taxon>Ecdysozoa</taxon>
        <taxon>Arthropoda</taxon>
        <taxon>Hexapoda</taxon>
        <taxon>Insecta</taxon>
        <taxon>Pterygota</taxon>
        <taxon>Neoptera</taxon>
        <taxon>Endopterygota</taxon>
        <taxon>Lepidoptera</taxon>
        <taxon>Glossata</taxon>
        <taxon>Ditrysia</taxon>
        <taxon>Tineoidea</taxon>
        <taxon>Psychidae</taxon>
        <taxon>Oiketicinae</taxon>
        <taxon>Eumeta</taxon>
    </lineage>
</organism>
<dbReference type="Proteomes" id="UP000299102">
    <property type="component" value="Unassembled WGS sequence"/>
</dbReference>
<dbReference type="Gene3D" id="3.30.420.10">
    <property type="entry name" value="Ribonuclease H-like superfamily/Ribonuclease H"/>
    <property type="match status" value="1"/>
</dbReference>
<dbReference type="OrthoDB" id="10037309at2759"/>
<comment type="caution">
    <text evidence="1">The sequence shown here is derived from an EMBL/GenBank/DDBJ whole genome shotgun (WGS) entry which is preliminary data.</text>
</comment>
<dbReference type="InterPro" id="IPR036397">
    <property type="entry name" value="RNaseH_sf"/>
</dbReference>
<evidence type="ECO:0008006" key="3">
    <source>
        <dbReference type="Google" id="ProtNLM"/>
    </source>
</evidence>
<dbReference type="AlphaFoldDB" id="A0A4C1XUP6"/>
<reference evidence="1 2" key="1">
    <citation type="journal article" date="2019" name="Commun. Biol.">
        <title>The bagworm genome reveals a unique fibroin gene that provides high tensile strength.</title>
        <authorList>
            <person name="Kono N."/>
            <person name="Nakamura H."/>
            <person name="Ohtoshi R."/>
            <person name="Tomita M."/>
            <person name="Numata K."/>
            <person name="Arakawa K."/>
        </authorList>
    </citation>
    <scope>NUCLEOTIDE SEQUENCE [LARGE SCALE GENOMIC DNA]</scope>
</reference>
<name>A0A4C1XUP6_EUMVA</name>